<keyword evidence="2" id="KW-1185">Reference proteome</keyword>
<dbReference type="AlphaFoldDB" id="A0AA42DSJ2"/>
<evidence type="ECO:0000313" key="2">
    <source>
        <dbReference type="Proteomes" id="UP001169242"/>
    </source>
</evidence>
<dbReference type="EMBL" id="JAQIFT010000074">
    <property type="protein sequence ID" value="MDA3734200.1"/>
    <property type="molecule type" value="Genomic_DNA"/>
</dbReference>
<accession>A0AA42DSJ2</accession>
<protein>
    <submittedName>
        <fullName evidence="1">Uncharacterized protein</fullName>
    </submittedName>
</protein>
<sequence length="137" mass="16090">MKTLEFYKHLLQEKGIELEAGVLKNEEHYFTKLYVAHKLESVDCNEEAYEILRGLYEKSAVRYDRHLFASYEDYLEEKVKYFVSLANLSYSLTGEAAKSLPYLDEALITLDGEESAYPYIDRDEIEKLRDHYRSLVG</sequence>
<dbReference type="RefSeq" id="WP_053982689.1">
    <property type="nucleotide sequence ID" value="NZ_JAQIFT010000074.1"/>
</dbReference>
<gene>
    <name evidence="1" type="ORF">PBV87_22255</name>
</gene>
<dbReference type="Proteomes" id="UP001169242">
    <property type="component" value="Unassembled WGS sequence"/>
</dbReference>
<organism evidence="1 2">
    <name type="scientific">Holtiella tumoricola</name>
    <dbReference type="NCBI Taxonomy" id="3018743"/>
    <lineage>
        <taxon>Bacteria</taxon>
        <taxon>Bacillati</taxon>
        <taxon>Bacillota</taxon>
        <taxon>Clostridia</taxon>
        <taxon>Lachnospirales</taxon>
        <taxon>Cellulosilyticaceae</taxon>
        <taxon>Holtiella</taxon>
    </lineage>
</organism>
<evidence type="ECO:0000313" key="1">
    <source>
        <dbReference type="EMBL" id="MDA3734200.1"/>
    </source>
</evidence>
<comment type="caution">
    <text evidence="1">The sequence shown here is derived from an EMBL/GenBank/DDBJ whole genome shotgun (WGS) entry which is preliminary data.</text>
</comment>
<name>A0AA42DSJ2_9FIRM</name>
<reference evidence="1" key="1">
    <citation type="journal article" date="2023" name="Int. J. Syst. Evol. Microbiol.">
        <title>&lt;i&gt;Holtiella tumoricola&lt;/i&gt; gen. nov. sp. nov., isolated from a human clinical sample.</title>
        <authorList>
            <person name="Allen-Vercoe E."/>
            <person name="Daigneault M.C."/>
            <person name="Vancuren S.J."/>
            <person name="Cochrane K."/>
            <person name="O'Neal L.L."/>
            <person name="Sankaranarayanan K."/>
            <person name="Lawson P.A."/>
        </authorList>
    </citation>
    <scope>NUCLEOTIDE SEQUENCE</scope>
    <source>
        <strain evidence="1">CC70A</strain>
    </source>
</reference>
<proteinExistence type="predicted"/>